<evidence type="ECO:0000313" key="10">
    <source>
        <dbReference type="Proteomes" id="UP000199693"/>
    </source>
</evidence>
<keyword evidence="5" id="KW-0520">NAD</keyword>
<evidence type="ECO:0000256" key="3">
    <source>
        <dbReference type="ARBA" id="ARBA00022827"/>
    </source>
</evidence>
<sequence length="402" mass="42872">MQQRILVIGSGFAGMWAALAAARVLDQHGRSAEVEIALISPEPVLHLRPRLHEAAPAGMTTPLLPLFEAAGVRYLQGSVERIHTGDRSVEAVDAHGERFTLAYDRLVLTTGSRLFRPAIAGLAEHAFSIDQTDEASALDVHLARLADLPPSDARNTVVVAGGGFTGIEIACELPARVRRVLGDDTEVRVVMVERSHVVGPDLGSGPRPVIEQALDELGVVRFLGAAVEAIDANGLTTATGERIEARTVIWTAGMRASPLTEQVPGERDALGRLHVARDLRVKGADGVFAAGDVALAQVDDAGNHALMSCQHAMNMGRSAGHNVAADLLGLPTQAYGQPVYVTCLDLGPWGAVYTEGWERQVKLQGAEAKALKRRINTEWIYPPQPSRKAALEAADPQRVVVA</sequence>
<comment type="similarity">
    <text evidence="1">Belongs to the NADH dehydrogenase family.</text>
</comment>
<dbReference type="PANTHER" id="PTHR43706:SF45">
    <property type="entry name" value="NADH DEHYDROGENASE-LIKE PROTEIN RV1812C"/>
    <property type="match status" value="1"/>
</dbReference>
<reference evidence="8 9" key="2">
    <citation type="submission" date="2017-06" db="EMBL/GenBank/DDBJ databases">
        <authorList>
            <person name="Varghese N."/>
            <person name="Submissions S."/>
        </authorList>
    </citation>
    <scope>NUCLEOTIDE SEQUENCE [LARGE SCALE GENOMIC DNA]</scope>
    <source>
        <strain evidence="8 9">RLD-1</strain>
    </source>
</reference>
<dbReference type="InterPro" id="IPR036188">
    <property type="entry name" value="FAD/NAD-bd_sf"/>
</dbReference>
<evidence type="ECO:0000259" key="6">
    <source>
        <dbReference type="Pfam" id="PF07992"/>
    </source>
</evidence>
<accession>A0A239MKS7</accession>
<proteinExistence type="inferred from homology"/>
<dbReference type="Gene3D" id="3.50.50.100">
    <property type="match status" value="1"/>
</dbReference>
<name>A0A239MKS7_9PSED</name>
<dbReference type="PRINTS" id="PR00469">
    <property type="entry name" value="PNDRDTASEII"/>
</dbReference>
<dbReference type="Pfam" id="PF07992">
    <property type="entry name" value="Pyr_redox_2"/>
    <property type="match status" value="1"/>
</dbReference>
<feature type="domain" description="FAD/NAD(P)-binding" evidence="6">
    <location>
        <begin position="4"/>
        <end position="316"/>
    </location>
</feature>
<dbReference type="PANTHER" id="PTHR43706">
    <property type="entry name" value="NADH DEHYDROGENASE"/>
    <property type="match status" value="1"/>
</dbReference>
<evidence type="ECO:0000256" key="4">
    <source>
        <dbReference type="ARBA" id="ARBA00023002"/>
    </source>
</evidence>
<dbReference type="InterPro" id="IPR045024">
    <property type="entry name" value="NDH-2"/>
</dbReference>
<dbReference type="RefSeq" id="WP_089393714.1">
    <property type="nucleotide sequence ID" value="NZ_FNEC01000003.1"/>
</dbReference>
<keyword evidence="9" id="KW-1185">Reference proteome</keyword>
<dbReference type="Proteomes" id="UP000198309">
    <property type="component" value="Unassembled WGS sequence"/>
</dbReference>
<evidence type="ECO:0000256" key="2">
    <source>
        <dbReference type="ARBA" id="ARBA00022630"/>
    </source>
</evidence>
<dbReference type="PRINTS" id="PR00368">
    <property type="entry name" value="FADPNR"/>
</dbReference>
<organism evidence="7 10">
    <name type="scientific">Pseudomonas delhiensis</name>
    <dbReference type="NCBI Taxonomy" id="366289"/>
    <lineage>
        <taxon>Bacteria</taxon>
        <taxon>Pseudomonadati</taxon>
        <taxon>Pseudomonadota</taxon>
        <taxon>Gammaproteobacteria</taxon>
        <taxon>Pseudomonadales</taxon>
        <taxon>Pseudomonadaceae</taxon>
        <taxon>Pseudomonas</taxon>
    </lineage>
</organism>
<dbReference type="GO" id="GO:0003954">
    <property type="term" value="F:NADH dehydrogenase activity"/>
    <property type="evidence" value="ECO:0007669"/>
    <property type="project" value="InterPro"/>
</dbReference>
<dbReference type="InterPro" id="IPR023753">
    <property type="entry name" value="FAD/NAD-binding_dom"/>
</dbReference>
<keyword evidence="2" id="KW-0285">Flavoprotein</keyword>
<gene>
    <name evidence="7" type="ORF">SAMN05216189_100335</name>
    <name evidence="8" type="ORF">SAMN06295949_12756</name>
</gene>
<evidence type="ECO:0000256" key="1">
    <source>
        <dbReference type="ARBA" id="ARBA00005272"/>
    </source>
</evidence>
<protein>
    <submittedName>
        <fullName evidence="7">NADH dehydrogenase</fullName>
    </submittedName>
</protein>
<evidence type="ECO:0000313" key="8">
    <source>
        <dbReference type="EMBL" id="SNT43265.1"/>
    </source>
</evidence>
<evidence type="ECO:0000313" key="7">
    <source>
        <dbReference type="EMBL" id="SDI20737.1"/>
    </source>
</evidence>
<evidence type="ECO:0000256" key="5">
    <source>
        <dbReference type="ARBA" id="ARBA00023027"/>
    </source>
</evidence>
<keyword evidence="3" id="KW-0274">FAD</keyword>
<dbReference type="AlphaFoldDB" id="A0A239MKS7"/>
<dbReference type="EMBL" id="FZPC01000027">
    <property type="protein sequence ID" value="SNT43265.1"/>
    <property type="molecule type" value="Genomic_DNA"/>
</dbReference>
<keyword evidence="4" id="KW-0560">Oxidoreductase</keyword>
<reference evidence="7 10" key="1">
    <citation type="submission" date="2016-10" db="EMBL/GenBank/DDBJ databases">
        <authorList>
            <person name="de Groot N.N."/>
        </authorList>
    </citation>
    <scope>NUCLEOTIDE SEQUENCE [LARGE SCALE GENOMIC DNA]</scope>
    <source>
        <strain evidence="7 10">CCM 7361</strain>
    </source>
</reference>
<dbReference type="EMBL" id="FNEC01000003">
    <property type="protein sequence ID" value="SDI20737.1"/>
    <property type="molecule type" value="Genomic_DNA"/>
</dbReference>
<dbReference type="SUPFAM" id="SSF51905">
    <property type="entry name" value="FAD/NAD(P)-binding domain"/>
    <property type="match status" value="1"/>
</dbReference>
<evidence type="ECO:0000313" key="9">
    <source>
        <dbReference type="Proteomes" id="UP000198309"/>
    </source>
</evidence>
<dbReference type="Proteomes" id="UP000199693">
    <property type="component" value="Unassembled WGS sequence"/>
</dbReference>